<evidence type="ECO:0000313" key="2">
    <source>
        <dbReference type="Proteomes" id="UP001241377"/>
    </source>
</evidence>
<organism evidence="1 2">
    <name type="scientific">Naganishia cerealis</name>
    <dbReference type="NCBI Taxonomy" id="610337"/>
    <lineage>
        <taxon>Eukaryota</taxon>
        <taxon>Fungi</taxon>
        <taxon>Dikarya</taxon>
        <taxon>Basidiomycota</taxon>
        <taxon>Agaricomycotina</taxon>
        <taxon>Tremellomycetes</taxon>
        <taxon>Filobasidiales</taxon>
        <taxon>Filobasidiaceae</taxon>
        <taxon>Naganishia</taxon>
    </lineage>
</organism>
<protein>
    <submittedName>
        <fullName evidence="1">Uncharacterized protein</fullName>
    </submittedName>
</protein>
<comment type="caution">
    <text evidence="1">The sequence shown here is derived from an EMBL/GenBank/DDBJ whole genome shotgun (WGS) entry which is preliminary data.</text>
</comment>
<proteinExistence type="predicted"/>
<reference evidence="1" key="1">
    <citation type="submission" date="2023-04" db="EMBL/GenBank/DDBJ databases">
        <title>Draft Genome sequencing of Naganishia species isolated from polar environments using Oxford Nanopore Technology.</title>
        <authorList>
            <person name="Leo P."/>
            <person name="Venkateswaran K."/>
        </authorList>
    </citation>
    <scope>NUCLEOTIDE SEQUENCE</scope>
    <source>
        <strain evidence="1">MNA-CCFEE 5261</strain>
    </source>
</reference>
<name>A0ACC2V741_9TREE</name>
<sequence>MDLEPNKIHHIPVRVTYTFSPQAITTQAPPYFSTGYGFPQLPSAPVESSYTATCSGLIPVFVHDTETSRSSLGSKGKKIENIGDRGDADHGEDHQRGSVCLKSLVKAICLSSPEIIPSRTTQDLKIYTHSTVKRHASSHPSQQRTTQNNLAHLASTPGLSSSLSRSSSAIPESETEPVQSSPWYSGRSAAYPETQPGQWMGMNMYGFTSPYLPPGGHHLPSSHSHIALNKSRGQAEQALQPKSTLASVLQEKGTGKTTVTGRLIPAGLHMLETVFEDLSSNDPLAMGVEALAARQLQHPISAFLDVELVLSAPITIDRSVQSNALLTLDKERAVYHTLGLEWGPGLSATNATDTRDSARSKPVVQVKPEPDWPSSSSGGITEDSLSTTESSSYSKKTTLPSGTPFRPFRPTSSKMALFEYQSRNRRRGMSTLREHQYTSDPNSGSPQNSPSNIFSRTRSRTRLGMGTTLEQVANVSNVVRLARKNPSALVDRFLSGRTATSPVKRRNNGSGFTIDEVPKVPKVTSTVKTLNIATGSSKKRKTVSVVIDEAGRPIRWGVGTNSPVKSVNAAPASMAILNQRSSQTNVKSEGRSDNNSSSIKKGPEARTLFGRNLPICSNCGITESNTWRTQGKGHRVCNACGLYWNTKGRVRPKELWEKDIARWNKRKAKAMASGANANPSSGTGRATTSVTPAPKDMTVKSERKPSTAGQLPSSSLKSVNTQTNTLNVPSGTGTPTGGSSLKRNLSAIAEKEAQLHADSRKNHLAKTRREQLMNDDRALPESANTVEGNKENLPTLMNSGNSLHPSPVVDLVNGFKRENATPIKQQTTSILQSVNYNPRASQEHATPQVQHIKENPEAVLKRYLGETAFSLVPVSNIPLGDNDSQPSRRNTQSSPATSPTELGSEPGSTHDVNWGNMADLAGLFMLSQSVESVGSVTTTENHHAHLAEPIVRVENVQGHSGTHDFATTDLETHEQQQPESLQVNMDCAKSVHLSWEHLDTATHSAASSSPAHAPFDFSQLPPSSPPVIPTNEDELAQAAFWLSSPLTSPVDFGTISEREISPLKKIMMMDDLSDGLGVPDGDEQAEALKLINQAL</sequence>
<evidence type="ECO:0000313" key="1">
    <source>
        <dbReference type="EMBL" id="KAJ9095183.1"/>
    </source>
</evidence>
<keyword evidence="2" id="KW-1185">Reference proteome</keyword>
<accession>A0ACC2V741</accession>
<dbReference type="Proteomes" id="UP001241377">
    <property type="component" value="Unassembled WGS sequence"/>
</dbReference>
<dbReference type="EMBL" id="JASBWR010000103">
    <property type="protein sequence ID" value="KAJ9095183.1"/>
    <property type="molecule type" value="Genomic_DNA"/>
</dbReference>
<gene>
    <name evidence="1" type="ORF">QFC19_007638</name>
</gene>